<organism evidence="3 4">
    <name type="scientific">Cryptococcus tetragattii IND107</name>
    <dbReference type="NCBI Taxonomy" id="1296105"/>
    <lineage>
        <taxon>Eukaryota</taxon>
        <taxon>Fungi</taxon>
        <taxon>Dikarya</taxon>
        <taxon>Basidiomycota</taxon>
        <taxon>Agaricomycotina</taxon>
        <taxon>Tremellomycetes</taxon>
        <taxon>Tremellales</taxon>
        <taxon>Cryptococcaceae</taxon>
        <taxon>Cryptococcus</taxon>
        <taxon>Cryptococcus gattii species complex</taxon>
    </lineage>
</organism>
<sequence>MRPPPNRLPDSPLAAHLSSFFTPPSKTDSFQSRELLKTLPESSHNGRHGGSSKDEAPSSFPHNKPSHPYIGPSVPTLPSKNSSQSALFQPLLAQEIFVQNKGRKIMTASDRIMKAIEDLNDRLASVQEDVIMLKSDSRHTRDQLHDLQLGQRLLPVRDEIADEIMNILTPVIQDSLQSITHCLDNAMSSIAQNITGTFFPRLDAMTCGLEKVPQTSKRDTGMNFEHSNSLLQEQNKCMSDVIKKLDDSLEAQRHGSQVLNDCKKFFAQFERLIGSSMNPNDRYIQNSLQELHVKVNQLSAPFQSSEYAELKKQATHLVASSASITRVFDELRLILSNQTHLKMLVEHLLRTCNSSNLQNLPYRHEPLSSTSQHLSLDYLSKAFLSETSSTQLLSTQSGTIQSNCLDDSPLRSDGLADCFGSESCIAGPVNFPCNTSMREITSLNPHSMYAVNQNKPSSDLGVSATVSPKLCSASKAGPSSLINAQTHHRQTRQSCKSASHSPPYAVQSSGIPDRQESVLQPLEAKERDISNAVPTEARVSKGKKRTWDFSSDEEADET</sequence>
<evidence type="ECO:0000256" key="2">
    <source>
        <dbReference type="SAM" id="MobiDB-lite"/>
    </source>
</evidence>
<proteinExistence type="predicted"/>
<accession>A0ABR3BY65</accession>
<keyword evidence="4" id="KW-1185">Reference proteome</keyword>
<dbReference type="GeneID" id="91988721"/>
<evidence type="ECO:0000256" key="1">
    <source>
        <dbReference type="SAM" id="Coils"/>
    </source>
</evidence>
<evidence type="ECO:0000313" key="3">
    <source>
        <dbReference type="EMBL" id="KAL0252471.1"/>
    </source>
</evidence>
<dbReference type="EMBL" id="ATAM02000003">
    <property type="protein sequence ID" value="KAL0252471.1"/>
    <property type="molecule type" value="Genomic_DNA"/>
</dbReference>
<feature type="coiled-coil region" evidence="1">
    <location>
        <begin position="109"/>
        <end position="136"/>
    </location>
</feature>
<keyword evidence="1" id="KW-0175">Coiled coil</keyword>
<dbReference type="RefSeq" id="XP_066615191.1">
    <property type="nucleotide sequence ID" value="XM_066756414.1"/>
</dbReference>
<feature type="compositionally biased region" description="Polar residues" evidence="2">
    <location>
        <begin position="492"/>
        <end position="510"/>
    </location>
</feature>
<feature type="region of interest" description="Disordered" evidence="2">
    <location>
        <begin position="1"/>
        <end position="82"/>
    </location>
</feature>
<name>A0ABR3BY65_9TREE</name>
<reference evidence="3 4" key="2">
    <citation type="submission" date="2024-01" db="EMBL/GenBank/DDBJ databases">
        <title>Comparative genomics of Cryptococcus and Kwoniella reveals pathogenesis evolution and contrasting modes of karyotype evolution via chromosome fusion or intercentromeric recombination.</title>
        <authorList>
            <person name="Coelho M.A."/>
            <person name="David-Palma M."/>
            <person name="Shea T."/>
            <person name="Bowers K."/>
            <person name="Mcginley-Smith S."/>
            <person name="Mohammad A.W."/>
            <person name="Gnirke A."/>
            <person name="Yurkov A.M."/>
            <person name="Nowrousian M."/>
            <person name="Sun S."/>
            <person name="Cuomo C.A."/>
            <person name="Heitman J."/>
        </authorList>
    </citation>
    <scope>NUCLEOTIDE SEQUENCE [LARGE SCALE GENOMIC DNA]</scope>
    <source>
        <strain evidence="3 4">IND107</strain>
    </source>
</reference>
<evidence type="ECO:0000313" key="4">
    <source>
        <dbReference type="Proteomes" id="UP000054399"/>
    </source>
</evidence>
<comment type="caution">
    <text evidence="3">The sequence shown here is derived from an EMBL/GenBank/DDBJ whole genome shotgun (WGS) entry which is preliminary data.</text>
</comment>
<dbReference type="Proteomes" id="UP000054399">
    <property type="component" value="Unassembled WGS sequence"/>
</dbReference>
<feature type="compositionally biased region" description="Polar residues" evidence="2">
    <location>
        <begin position="19"/>
        <end position="32"/>
    </location>
</feature>
<feature type="region of interest" description="Disordered" evidence="2">
    <location>
        <begin position="485"/>
        <end position="558"/>
    </location>
</feature>
<protein>
    <submittedName>
        <fullName evidence="3">Uncharacterized protein</fullName>
    </submittedName>
</protein>
<gene>
    <name evidence="3" type="ORF">I308_101863</name>
</gene>
<reference evidence="4" key="1">
    <citation type="submission" date="2015-01" db="EMBL/GenBank/DDBJ databases">
        <title>The Genome Sequence of Cryptococcus gattii MMRL2647.</title>
        <authorList>
            <consortium name="The Broad Institute Genomics Platform"/>
            <person name="Cuomo C."/>
            <person name="Litvintseva A."/>
            <person name="Chen Y."/>
            <person name="Heitman J."/>
            <person name="Sun S."/>
            <person name="Springer D."/>
            <person name="Dromer F."/>
            <person name="Young S."/>
            <person name="Zeng Q."/>
            <person name="Gargeya S."/>
            <person name="Abouelleil A."/>
            <person name="Alvarado L."/>
            <person name="Chapman S.B."/>
            <person name="Gainer-Dewar J."/>
            <person name="Goldberg J."/>
            <person name="Griggs A."/>
            <person name="Gujja S."/>
            <person name="Hansen M."/>
            <person name="Howarth C."/>
            <person name="Imamovic A."/>
            <person name="Larimer J."/>
            <person name="Murphy C."/>
            <person name="Naylor J."/>
            <person name="Pearson M."/>
            <person name="Priest M."/>
            <person name="Roberts A."/>
            <person name="Saif S."/>
            <person name="Shea T."/>
            <person name="Sykes S."/>
            <person name="Wortman J."/>
            <person name="Nusbaum C."/>
            <person name="Birren B."/>
        </authorList>
    </citation>
    <scope>NUCLEOTIDE SEQUENCE [LARGE SCALE GENOMIC DNA]</scope>
    <source>
        <strain evidence="4">IND107</strain>
    </source>
</reference>